<comment type="subcellular location">
    <subcellularLocation>
        <location evidence="1">Nucleus</location>
    </subcellularLocation>
</comment>
<reference evidence="5 7" key="1">
    <citation type="journal article" date="2008" name="Science">
        <title>The Physcomitrella genome reveals evolutionary insights into the conquest of land by plants.</title>
        <authorList>
            <person name="Rensing S."/>
            <person name="Lang D."/>
            <person name="Zimmer A."/>
            <person name="Terry A."/>
            <person name="Salamov A."/>
            <person name="Shapiro H."/>
            <person name="Nishiyama T."/>
            <person name="Perroud P.-F."/>
            <person name="Lindquist E."/>
            <person name="Kamisugi Y."/>
            <person name="Tanahashi T."/>
            <person name="Sakakibara K."/>
            <person name="Fujita T."/>
            <person name="Oishi K."/>
            <person name="Shin-I T."/>
            <person name="Kuroki Y."/>
            <person name="Toyoda A."/>
            <person name="Suzuki Y."/>
            <person name="Hashimoto A."/>
            <person name="Yamaguchi K."/>
            <person name="Sugano A."/>
            <person name="Kohara Y."/>
            <person name="Fujiyama A."/>
            <person name="Anterola A."/>
            <person name="Aoki S."/>
            <person name="Ashton N."/>
            <person name="Barbazuk W.B."/>
            <person name="Barker E."/>
            <person name="Bennetzen J."/>
            <person name="Bezanilla M."/>
            <person name="Blankenship R."/>
            <person name="Cho S.H."/>
            <person name="Dutcher S."/>
            <person name="Estelle M."/>
            <person name="Fawcett J.A."/>
            <person name="Gundlach H."/>
            <person name="Hanada K."/>
            <person name="Heyl A."/>
            <person name="Hicks K.A."/>
            <person name="Hugh J."/>
            <person name="Lohr M."/>
            <person name="Mayer K."/>
            <person name="Melkozernov A."/>
            <person name="Murata T."/>
            <person name="Nelson D."/>
            <person name="Pils B."/>
            <person name="Prigge M."/>
            <person name="Reiss B."/>
            <person name="Renner T."/>
            <person name="Rombauts S."/>
            <person name="Rushton P."/>
            <person name="Sanderfoot A."/>
            <person name="Schween G."/>
            <person name="Shiu S.-H."/>
            <person name="Stueber K."/>
            <person name="Theodoulou F.L."/>
            <person name="Tu H."/>
            <person name="Van de Peer Y."/>
            <person name="Verrier P.J."/>
            <person name="Waters E."/>
            <person name="Wood A."/>
            <person name="Yang L."/>
            <person name="Cove D."/>
            <person name="Cuming A."/>
            <person name="Hasebe M."/>
            <person name="Lucas S."/>
            <person name="Mishler D.B."/>
            <person name="Reski R."/>
            <person name="Grigoriev I."/>
            <person name="Quatrano R.S."/>
            <person name="Boore J.L."/>
        </authorList>
    </citation>
    <scope>NUCLEOTIDE SEQUENCE [LARGE SCALE GENOMIC DNA]</scope>
    <source>
        <strain evidence="6 7">cv. Gransden 2004</strain>
    </source>
</reference>
<keyword evidence="7" id="KW-1185">Reference proteome</keyword>
<reference evidence="5 7" key="2">
    <citation type="journal article" date="2018" name="Plant J.">
        <title>The Physcomitrella patens chromosome-scale assembly reveals moss genome structure and evolution.</title>
        <authorList>
            <person name="Lang D."/>
            <person name="Ullrich K.K."/>
            <person name="Murat F."/>
            <person name="Fuchs J."/>
            <person name="Jenkins J."/>
            <person name="Haas F.B."/>
            <person name="Piednoel M."/>
            <person name="Gundlach H."/>
            <person name="Van Bel M."/>
            <person name="Meyberg R."/>
            <person name="Vives C."/>
            <person name="Morata J."/>
            <person name="Symeonidi A."/>
            <person name="Hiss M."/>
            <person name="Muchero W."/>
            <person name="Kamisugi Y."/>
            <person name="Saleh O."/>
            <person name="Blanc G."/>
            <person name="Decker E.L."/>
            <person name="van Gessel N."/>
            <person name="Grimwood J."/>
            <person name="Hayes R.D."/>
            <person name="Graham S.W."/>
            <person name="Gunter L.E."/>
            <person name="McDaniel S.F."/>
            <person name="Hoernstein S.N.W."/>
            <person name="Larsson A."/>
            <person name="Li F.W."/>
            <person name="Perroud P.F."/>
            <person name="Phillips J."/>
            <person name="Ranjan P."/>
            <person name="Rokshar D.S."/>
            <person name="Rothfels C.J."/>
            <person name="Schneider L."/>
            <person name="Shu S."/>
            <person name="Stevenson D.W."/>
            <person name="Thummler F."/>
            <person name="Tillich M."/>
            <person name="Villarreal Aguilar J.C."/>
            <person name="Widiez T."/>
            <person name="Wong G.K."/>
            <person name="Wymore A."/>
            <person name="Zhang Y."/>
            <person name="Zimmer A.D."/>
            <person name="Quatrano R.S."/>
            <person name="Mayer K.F.X."/>
            <person name="Goodstein D."/>
            <person name="Casacuberta J.M."/>
            <person name="Vandepoele K."/>
            <person name="Reski R."/>
            <person name="Cuming A.C."/>
            <person name="Tuskan G.A."/>
            <person name="Maumus F."/>
            <person name="Salse J."/>
            <person name="Schmutz J."/>
            <person name="Rensing S.A."/>
        </authorList>
    </citation>
    <scope>NUCLEOTIDE SEQUENCE [LARGE SCALE GENOMIC DNA]</scope>
    <source>
        <strain evidence="6 7">cv. Gransden 2004</strain>
    </source>
</reference>
<evidence type="ECO:0000313" key="5">
    <source>
        <dbReference type="EMBL" id="PNR39703.1"/>
    </source>
</evidence>
<protein>
    <submittedName>
        <fullName evidence="5 6">Uncharacterized protein</fullName>
    </submittedName>
</protein>
<organism evidence="5">
    <name type="scientific">Physcomitrium patens</name>
    <name type="common">Spreading-leaved earth moss</name>
    <name type="synonym">Physcomitrella patens</name>
    <dbReference type="NCBI Taxonomy" id="3218"/>
    <lineage>
        <taxon>Eukaryota</taxon>
        <taxon>Viridiplantae</taxon>
        <taxon>Streptophyta</taxon>
        <taxon>Embryophyta</taxon>
        <taxon>Bryophyta</taxon>
        <taxon>Bryophytina</taxon>
        <taxon>Bryopsida</taxon>
        <taxon>Funariidae</taxon>
        <taxon>Funariales</taxon>
        <taxon>Funariaceae</taxon>
        <taxon>Physcomitrium</taxon>
    </lineage>
</organism>
<dbReference type="InParanoid" id="A0A2K1JDU3"/>
<dbReference type="Proteomes" id="UP000006727">
    <property type="component" value="Chromosome 15"/>
</dbReference>
<dbReference type="PANTHER" id="PTHR13168">
    <property type="entry name" value="ASSOCIATE OF C-MYC AMY-1"/>
    <property type="match status" value="1"/>
</dbReference>
<keyword evidence="3" id="KW-0539">Nucleus</keyword>
<evidence type="ECO:0000256" key="1">
    <source>
        <dbReference type="ARBA" id="ARBA00004123"/>
    </source>
</evidence>
<dbReference type="Gramene" id="Pp3c15_20260V3.1">
    <property type="protein sequence ID" value="Pp3c15_20260V3.1"/>
    <property type="gene ID" value="Pp3c15_20260"/>
</dbReference>
<evidence type="ECO:0000256" key="4">
    <source>
        <dbReference type="SAM" id="MobiDB-lite"/>
    </source>
</evidence>
<dbReference type="PaxDb" id="3218-PP1S224_75V6.1"/>
<dbReference type="STRING" id="3218.A0A2K1JDU3"/>
<gene>
    <name evidence="5" type="ORF">PHYPA_019982</name>
</gene>
<proteinExistence type="inferred from homology"/>
<dbReference type="EnsemblPlants" id="Pp3c15_20260V3.1">
    <property type="protein sequence ID" value="Pp3c15_20260V3.1"/>
    <property type="gene ID" value="Pp3c15_20260"/>
</dbReference>
<feature type="region of interest" description="Disordered" evidence="4">
    <location>
        <begin position="97"/>
        <end position="122"/>
    </location>
</feature>
<dbReference type="InterPro" id="IPR026060">
    <property type="entry name" value="AMY1"/>
</dbReference>
<evidence type="ECO:0000313" key="7">
    <source>
        <dbReference type="Proteomes" id="UP000006727"/>
    </source>
</evidence>
<accession>A0A2K1JDU3</accession>
<dbReference type="AlphaFoldDB" id="A0A2K1JDU3"/>
<evidence type="ECO:0000313" key="6">
    <source>
        <dbReference type="EnsemblPlants" id="Pp3c15_20260V3.1"/>
    </source>
</evidence>
<dbReference type="GO" id="GO:0005634">
    <property type="term" value="C:nucleus"/>
    <property type="evidence" value="ECO:0000318"/>
    <property type="project" value="GO_Central"/>
</dbReference>
<name>A0A2K1JDU3_PHYPA</name>
<sequence length="122" mass="13701">MAIITSYYLIFKRHSCKIVSTLTNSTEFEFSVLVMLYETHNKPENALEFIRKALGGPTIADLEQLKQEKEALQTMHDALVKQHAETCEQLLLLAATEENSSEAKSPSGKTSQRKSKKGSLQK</sequence>
<evidence type="ECO:0000256" key="2">
    <source>
        <dbReference type="ARBA" id="ARBA00009389"/>
    </source>
</evidence>
<comment type="similarity">
    <text evidence="2">Belongs to the AMY1 family.</text>
</comment>
<dbReference type="GO" id="GO:0003713">
    <property type="term" value="F:transcription coactivator activity"/>
    <property type="evidence" value="ECO:0000318"/>
    <property type="project" value="GO_Central"/>
</dbReference>
<dbReference type="PANTHER" id="PTHR13168:SF0">
    <property type="entry name" value="C-MYC-BINDING PROTEIN"/>
    <property type="match status" value="1"/>
</dbReference>
<evidence type="ECO:0000256" key="3">
    <source>
        <dbReference type="ARBA" id="ARBA00023242"/>
    </source>
</evidence>
<feature type="compositionally biased region" description="Basic residues" evidence="4">
    <location>
        <begin position="111"/>
        <end position="122"/>
    </location>
</feature>
<dbReference type="GO" id="GO:0006355">
    <property type="term" value="P:regulation of DNA-templated transcription"/>
    <property type="evidence" value="ECO:0000318"/>
    <property type="project" value="GO_Central"/>
</dbReference>
<reference evidence="6" key="3">
    <citation type="submission" date="2020-12" db="UniProtKB">
        <authorList>
            <consortium name="EnsemblPlants"/>
        </authorList>
    </citation>
    <scope>IDENTIFICATION</scope>
</reference>
<dbReference type="EMBL" id="ABEU02000015">
    <property type="protein sequence ID" value="PNR39703.1"/>
    <property type="molecule type" value="Genomic_DNA"/>
</dbReference>